<feature type="domain" description="Helicase ATP-binding" evidence="13">
    <location>
        <begin position="379"/>
        <end position="545"/>
    </location>
</feature>
<reference evidence="15" key="1">
    <citation type="submission" date="2021-02" db="EMBL/GenBank/DDBJ databases">
        <authorList>
            <person name="Nowell W R."/>
        </authorList>
    </citation>
    <scope>NUCLEOTIDE SEQUENCE</scope>
    <source>
        <strain evidence="15">Ploen Becks lab</strain>
    </source>
</reference>
<keyword evidence="4" id="KW-0677">Repeat</keyword>
<dbReference type="SMART" id="SM00847">
    <property type="entry name" value="HA2"/>
    <property type="match status" value="1"/>
</dbReference>
<keyword evidence="5" id="KW-0547">Nucleotide-binding</keyword>
<evidence type="ECO:0000313" key="15">
    <source>
        <dbReference type="EMBL" id="CAF0903640.1"/>
    </source>
</evidence>
<feature type="domain" description="Helicase C-terminal" evidence="14">
    <location>
        <begin position="626"/>
        <end position="799"/>
    </location>
</feature>
<dbReference type="InterPro" id="IPR011709">
    <property type="entry name" value="DEAD-box_helicase_OB_fold"/>
</dbReference>
<dbReference type="Pfam" id="PF00270">
    <property type="entry name" value="DEAD"/>
    <property type="match status" value="1"/>
</dbReference>
<dbReference type="InterPro" id="IPR007502">
    <property type="entry name" value="Helicase-assoc_dom"/>
</dbReference>
<evidence type="ECO:0000256" key="11">
    <source>
        <dbReference type="SAM" id="MobiDB-lite"/>
    </source>
</evidence>
<dbReference type="InterPro" id="IPR001650">
    <property type="entry name" value="Helicase_C-like"/>
</dbReference>
<dbReference type="EC" id="3.6.4.13" evidence="3"/>
<accession>A0A813ZV17</accession>
<dbReference type="PROSITE" id="PS00690">
    <property type="entry name" value="DEAH_ATP_HELICASE"/>
    <property type="match status" value="1"/>
</dbReference>
<gene>
    <name evidence="15" type="ORF">OXX778_LOCUS11529</name>
</gene>
<dbReference type="SMART" id="SM00358">
    <property type="entry name" value="DSRM"/>
    <property type="match status" value="2"/>
</dbReference>
<dbReference type="Pfam" id="PF04408">
    <property type="entry name" value="WHD_HA2"/>
    <property type="match status" value="1"/>
</dbReference>
<feature type="domain" description="DRBM" evidence="12">
    <location>
        <begin position="3"/>
        <end position="71"/>
    </location>
</feature>
<dbReference type="InterPro" id="IPR044446">
    <property type="entry name" value="DHX9_DSRM_2"/>
</dbReference>
<evidence type="ECO:0000256" key="6">
    <source>
        <dbReference type="ARBA" id="ARBA00022801"/>
    </source>
</evidence>
<dbReference type="FunFam" id="3.30.160.20:FF:000026">
    <property type="entry name" value="ATP-dependent RNA helicase A"/>
    <property type="match status" value="1"/>
</dbReference>
<dbReference type="CDD" id="cd18791">
    <property type="entry name" value="SF2_C_RHA"/>
    <property type="match status" value="1"/>
</dbReference>
<dbReference type="Pfam" id="PF00271">
    <property type="entry name" value="Helicase_C"/>
    <property type="match status" value="1"/>
</dbReference>
<dbReference type="Pfam" id="PF26026">
    <property type="entry name" value="RNA_hel_CTD"/>
    <property type="match status" value="1"/>
</dbReference>
<feature type="compositionally biased region" description="Acidic residues" evidence="11">
    <location>
        <begin position="579"/>
        <end position="595"/>
    </location>
</feature>
<evidence type="ECO:0000256" key="4">
    <source>
        <dbReference type="ARBA" id="ARBA00022737"/>
    </source>
</evidence>
<keyword evidence="8" id="KW-0067">ATP-binding</keyword>
<dbReference type="SUPFAM" id="SSF52540">
    <property type="entry name" value="P-loop containing nucleoside triphosphate hydrolases"/>
    <property type="match status" value="1"/>
</dbReference>
<dbReference type="InterPro" id="IPR011545">
    <property type="entry name" value="DEAD/DEAH_box_helicase_dom"/>
</dbReference>
<proteinExistence type="inferred from homology"/>
<dbReference type="InterPro" id="IPR059023">
    <property type="entry name" value="RNA_hel_CTD"/>
</dbReference>
<dbReference type="Gene3D" id="3.40.50.300">
    <property type="entry name" value="P-loop containing nucleotide triphosphate hydrolases"/>
    <property type="match status" value="2"/>
</dbReference>
<protein>
    <recommendedName>
        <fullName evidence="3">RNA helicase</fullName>
        <ecNumber evidence="3">3.6.4.13</ecNumber>
    </recommendedName>
</protein>
<dbReference type="CDD" id="cd19854">
    <property type="entry name" value="DSRM_DHX9_rpt1"/>
    <property type="match status" value="1"/>
</dbReference>
<keyword evidence="10" id="KW-0694">RNA-binding</keyword>
<dbReference type="Pfam" id="PF21010">
    <property type="entry name" value="HA2_C"/>
    <property type="match status" value="1"/>
</dbReference>
<evidence type="ECO:0000256" key="9">
    <source>
        <dbReference type="ARBA" id="ARBA00023242"/>
    </source>
</evidence>
<dbReference type="Pfam" id="PF00035">
    <property type="entry name" value="dsrm"/>
    <property type="match status" value="2"/>
</dbReference>
<dbReference type="GO" id="GO:0045944">
    <property type="term" value="P:positive regulation of transcription by RNA polymerase II"/>
    <property type="evidence" value="ECO:0007669"/>
    <property type="project" value="TreeGrafter"/>
</dbReference>
<dbReference type="InterPro" id="IPR002464">
    <property type="entry name" value="DNA/RNA_helicase_DEAH_CS"/>
</dbReference>
<sequence>MDDIKNFLYAWLGKQKKTPNYEFTQINAKNRQRFKCECQVDGFSYIGVGNSTNKKDSQANAALDFCQFLVRTGHLNQNDLPKVQRSSNEEPANQNFNALPSGIVPPHQSMGLNFNQNQSQQQNLLPYKPGPTPAYMAHVNKFTGERKMLEEAEDIDVNAEIHGYWTLENAKSRLHQYLQANRIKTDYKYTSTGPENNRSFFAEMHFFESKTNKRIHANEHGSTKQSASKACALSLVRQLYHLGVIEQFTGERKKKDKQKTVPYSVQLNNELKDNLNELRRLFDIRIDHDGPLLPEHRNNLFEPSDIKPGCTITWSPPTMNWNPWIGCNIDEGPLANVSLEELSENFYGSYKNKLANQNFQHNIKDRLKLPVTNFKQEIMNALNCNSVIIVRGATGCGKTTQIPQFIFESYLENHRGSECNIIVTQPRRISAVSVAERVAFEQCEDLGDTVGYSVRFESILPRPYGGILFCTVGVLLRKLENGLRGVSHVIVDEIHERDINTDFLLVLLRDMVTIYKDLKVILMSATIDTTLFQAYFQNCPIIEVYGQTYPVQEYFLEDTIQMLNFTPSDSTRKKRKDNNDDDEDDEDEAATDDQDVDCNSIISPEYSERTRNSMKQLSEKNLSFELIENLLKYISQLNQPGSVLIFLPGWNLISSLLKFFQQHPFFGSNQFILLPLHSQIPKEDQYKVFDDAPPGKTKIILSTNIAESSITINDIVYVIDSCKVKQKIFTSRNNMTNYATVWASKSNLQQRKGRAGRVRSGYCFYLISRARFEKLDNHATPEIFRTPLLELALSIKLLRLGEIKEFLSRAIEPPPLDAVAEAIISLTEMDAFDVNGELTPLGRILARLPIEPRLGKMIIIGCCLNIGDAACIIAAATTFGEPFIIEGKYLRPMHRNLAGRRSSDHVALLIAYQQWLKSRWHGEDAERDFCDRKALNMQTLRMTLEAKNQLKDIMIMSGFPEECLYEHTSFDSFNKDTKLDILTSLLTYALYPNVCFHIDKRKLITTDGKFALINKNSVNCSREIVSFKSPFFVFGEKIKTRAVSAKQMTMVSPVQLILFACDKVESNENSLICLDNWIYLKLDKQTARLILSMRSALDSVIADCTQNPQVVLNRTQKLEAFSKCLEMLSDSIGNYVSYTKEAECQPGLINTSDSSGTNYDQSQEQEANYEDYEPQLKKLATGINEEMQSNNIPNSMSANQSFNSRGGFSNQGFSNRGRFQQNFRGGFNGNNNNNNNSSRGRFNSNRGSGFGNRGGGGGGQGFNRGGGSSGGYNGQGFKRGRGGVSGFNGQANTFRFNK</sequence>
<dbReference type="Pfam" id="PF07717">
    <property type="entry name" value="OB_NTP_bind"/>
    <property type="match status" value="1"/>
</dbReference>
<evidence type="ECO:0000256" key="5">
    <source>
        <dbReference type="ARBA" id="ARBA00022741"/>
    </source>
</evidence>
<evidence type="ECO:0000256" key="1">
    <source>
        <dbReference type="ARBA" id="ARBA00004123"/>
    </source>
</evidence>
<dbReference type="SMART" id="SM00487">
    <property type="entry name" value="DEXDc"/>
    <property type="match status" value="1"/>
</dbReference>
<dbReference type="GO" id="GO:0003725">
    <property type="term" value="F:double-stranded RNA binding"/>
    <property type="evidence" value="ECO:0007669"/>
    <property type="project" value="InterPro"/>
</dbReference>
<dbReference type="InterPro" id="IPR027417">
    <property type="entry name" value="P-loop_NTPase"/>
</dbReference>
<dbReference type="GO" id="GO:0003724">
    <property type="term" value="F:RNA helicase activity"/>
    <property type="evidence" value="ECO:0007669"/>
    <property type="project" value="UniProtKB-EC"/>
</dbReference>
<evidence type="ECO:0000256" key="10">
    <source>
        <dbReference type="PROSITE-ProRule" id="PRU00266"/>
    </source>
</evidence>
<keyword evidence="6" id="KW-0378">Hydrolase</keyword>
<dbReference type="PROSITE" id="PS50137">
    <property type="entry name" value="DS_RBD"/>
    <property type="match status" value="2"/>
</dbReference>
<feature type="compositionally biased region" description="Polar residues" evidence="11">
    <location>
        <begin position="1149"/>
        <end position="1166"/>
    </location>
</feature>
<dbReference type="PANTHER" id="PTHR18934">
    <property type="entry name" value="ATP-DEPENDENT RNA HELICASE"/>
    <property type="match status" value="1"/>
</dbReference>
<dbReference type="PROSITE" id="PS51194">
    <property type="entry name" value="HELICASE_CTER"/>
    <property type="match status" value="1"/>
</dbReference>
<comment type="caution">
    <text evidence="15">The sequence shown here is derived from an EMBL/GenBank/DDBJ whole genome shotgun (WGS) entry which is preliminary data.</text>
</comment>
<comment type="subcellular location">
    <subcellularLocation>
        <location evidence="1">Nucleus</location>
    </subcellularLocation>
</comment>
<dbReference type="FunFam" id="3.30.160.20:FF:000028">
    <property type="entry name" value="ATP-dependent RNA helicase A"/>
    <property type="match status" value="1"/>
</dbReference>
<keyword evidence="7" id="KW-0347">Helicase</keyword>
<dbReference type="OrthoDB" id="5600252at2759"/>
<dbReference type="GO" id="GO:0050684">
    <property type="term" value="P:regulation of mRNA processing"/>
    <property type="evidence" value="ECO:0007669"/>
    <property type="project" value="TreeGrafter"/>
</dbReference>
<evidence type="ECO:0000256" key="2">
    <source>
        <dbReference type="ARBA" id="ARBA00008792"/>
    </source>
</evidence>
<dbReference type="FunFam" id="3.40.50.300:FF:000284">
    <property type="entry name" value="probable ATP-dependent RNA helicase YTHDC2"/>
    <property type="match status" value="1"/>
</dbReference>
<dbReference type="SUPFAM" id="SSF54768">
    <property type="entry name" value="dsRNA-binding domain-like"/>
    <property type="match status" value="2"/>
</dbReference>
<dbReference type="CDD" id="cd19855">
    <property type="entry name" value="DSRM_DHX9_rpt2"/>
    <property type="match status" value="1"/>
</dbReference>
<dbReference type="GO" id="GO:0005524">
    <property type="term" value="F:ATP binding"/>
    <property type="evidence" value="ECO:0007669"/>
    <property type="project" value="UniProtKB-KW"/>
</dbReference>
<dbReference type="InterPro" id="IPR044445">
    <property type="entry name" value="DHX9_DSRM_1"/>
</dbReference>
<evidence type="ECO:0000259" key="12">
    <source>
        <dbReference type="PROSITE" id="PS50137"/>
    </source>
</evidence>
<feature type="compositionally biased region" description="Low complexity" evidence="11">
    <location>
        <begin position="1215"/>
        <end position="1247"/>
    </location>
</feature>
<dbReference type="GO" id="GO:0016887">
    <property type="term" value="F:ATP hydrolysis activity"/>
    <property type="evidence" value="ECO:0007669"/>
    <property type="project" value="TreeGrafter"/>
</dbReference>
<dbReference type="EMBL" id="CAJNOC010001963">
    <property type="protein sequence ID" value="CAF0903640.1"/>
    <property type="molecule type" value="Genomic_DNA"/>
</dbReference>
<dbReference type="SMART" id="SM00490">
    <property type="entry name" value="HELICc"/>
    <property type="match status" value="1"/>
</dbReference>
<dbReference type="GO" id="GO:0043138">
    <property type="term" value="F:3'-5' DNA helicase activity"/>
    <property type="evidence" value="ECO:0007669"/>
    <property type="project" value="TreeGrafter"/>
</dbReference>
<comment type="similarity">
    <text evidence="2">Belongs to the DEAD box helicase family. DEAH subfamily.</text>
</comment>
<feature type="compositionally biased region" description="Polar residues" evidence="11">
    <location>
        <begin position="1287"/>
        <end position="1298"/>
    </location>
</feature>
<keyword evidence="16" id="KW-1185">Reference proteome</keyword>
<dbReference type="InterPro" id="IPR014001">
    <property type="entry name" value="Helicase_ATP-bd"/>
</dbReference>
<evidence type="ECO:0000259" key="13">
    <source>
        <dbReference type="PROSITE" id="PS51192"/>
    </source>
</evidence>
<dbReference type="GO" id="GO:0005730">
    <property type="term" value="C:nucleolus"/>
    <property type="evidence" value="ECO:0007669"/>
    <property type="project" value="TreeGrafter"/>
</dbReference>
<dbReference type="Proteomes" id="UP000663879">
    <property type="component" value="Unassembled WGS sequence"/>
</dbReference>
<dbReference type="GO" id="GO:1990904">
    <property type="term" value="C:ribonucleoprotein complex"/>
    <property type="evidence" value="ECO:0007669"/>
    <property type="project" value="TreeGrafter"/>
</dbReference>
<dbReference type="InterPro" id="IPR048333">
    <property type="entry name" value="HA2_WH"/>
</dbReference>
<name>A0A813ZV17_9BILA</name>
<dbReference type="PANTHER" id="PTHR18934:SF119">
    <property type="entry name" value="ATP-DEPENDENT RNA HELICASE A"/>
    <property type="match status" value="1"/>
</dbReference>
<dbReference type="Gene3D" id="1.20.120.1080">
    <property type="match status" value="1"/>
</dbReference>
<feature type="compositionally biased region" description="Polar residues" evidence="11">
    <location>
        <begin position="1191"/>
        <end position="1214"/>
    </location>
</feature>
<feature type="region of interest" description="Disordered" evidence="11">
    <location>
        <begin position="1191"/>
        <end position="1298"/>
    </location>
</feature>
<evidence type="ECO:0000256" key="8">
    <source>
        <dbReference type="ARBA" id="ARBA00022840"/>
    </source>
</evidence>
<dbReference type="Gene3D" id="3.30.160.20">
    <property type="match status" value="2"/>
</dbReference>
<evidence type="ECO:0000256" key="3">
    <source>
        <dbReference type="ARBA" id="ARBA00012552"/>
    </source>
</evidence>
<feature type="compositionally biased region" description="Gly residues" evidence="11">
    <location>
        <begin position="1248"/>
        <end position="1274"/>
    </location>
</feature>
<keyword evidence="9" id="KW-0539">Nucleus</keyword>
<organism evidence="15 16">
    <name type="scientific">Brachionus calyciflorus</name>
    <dbReference type="NCBI Taxonomy" id="104777"/>
    <lineage>
        <taxon>Eukaryota</taxon>
        <taxon>Metazoa</taxon>
        <taxon>Spiralia</taxon>
        <taxon>Gnathifera</taxon>
        <taxon>Rotifera</taxon>
        <taxon>Eurotatoria</taxon>
        <taxon>Monogononta</taxon>
        <taxon>Pseudotrocha</taxon>
        <taxon>Ploima</taxon>
        <taxon>Brachionidae</taxon>
        <taxon>Brachionus</taxon>
    </lineage>
</organism>
<feature type="region of interest" description="Disordered" evidence="11">
    <location>
        <begin position="568"/>
        <end position="595"/>
    </location>
</feature>
<evidence type="ECO:0000259" key="14">
    <source>
        <dbReference type="PROSITE" id="PS51194"/>
    </source>
</evidence>
<feature type="region of interest" description="Disordered" evidence="11">
    <location>
        <begin position="1149"/>
        <end position="1168"/>
    </location>
</feature>
<dbReference type="PROSITE" id="PS51192">
    <property type="entry name" value="HELICASE_ATP_BIND_1"/>
    <property type="match status" value="1"/>
</dbReference>
<evidence type="ECO:0000256" key="7">
    <source>
        <dbReference type="ARBA" id="ARBA00022806"/>
    </source>
</evidence>
<dbReference type="InterPro" id="IPR014720">
    <property type="entry name" value="dsRBD_dom"/>
</dbReference>
<evidence type="ECO:0000313" key="16">
    <source>
        <dbReference type="Proteomes" id="UP000663879"/>
    </source>
</evidence>
<feature type="domain" description="DRBM" evidence="12">
    <location>
        <begin position="169"/>
        <end position="241"/>
    </location>
</feature>